<accession>A0ABN1VJ40</accession>
<dbReference type="RefSeq" id="WP_253857798.1">
    <property type="nucleotide sequence ID" value="NZ_BAAALM010000015.1"/>
</dbReference>
<protein>
    <recommendedName>
        <fullName evidence="4">Excreted virulence factor EspC, type VII ESX diderm</fullName>
    </recommendedName>
</protein>
<comment type="caution">
    <text evidence="2">The sequence shown here is derived from an EMBL/GenBank/DDBJ whole genome shotgun (WGS) entry which is preliminary data.</text>
</comment>
<name>A0ABN1VJ40_9PSEU</name>
<dbReference type="Proteomes" id="UP001500467">
    <property type="component" value="Unassembled WGS sequence"/>
</dbReference>
<dbReference type="Pfam" id="PF10824">
    <property type="entry name" value="T7SS_ESX_EspC"/>
    <property type="match status" value="1"/>
</dbReference>
<evidence type="ECO:0008006" key="4">
    <source>
        <dbReference type="Google" id="ProtNLM"/>
    </source>
</evidence>
<sequence>MTPPKGFGADPDQLRAYAKTIAARSEAVGVAQEAASHVTDLNDAYGWICQMMGLHEILKQPQERCGQMIKRAQQELSELDKTVSEAAKRYEEQEQAMRERLRETLEKLGKAGEAPGLTHGGGTPEPVPMPEPQLPGDEPQPAPMPTPEPPQNTPRPAPMPTPQPYPEYPTTTEA</sequence>
<organism evidence="2 3">
    <name type="scientific">Prauserella alba</name>
    <dbReference type="NCBI Taxonomy" id="176898"/>
    <lineage>
        <taxon>Bacteria</taxon>
        <taxon>Bacillati</taxon>
        <taxon>Actinomycetota</taxon>
        <taxon>Actinomycetes</taxon>
        <taxon>Pseudonocardiales</taxon>
        <taxon>Pseudonocardiaceae</taxon>
        <taxon>Prauserella</taxon>
    </lineage>
</organism>
<gene>
    <name evidence="2" type="ORF">GCM10009675_39170</name>
</gene>
<feature type="compositionally biased region" description="Basic and acidic residues" evidence="1">
    <location>
        <begin position="90"/>
        <end position="110"/>
    </location>
</feature>
<evidence type="ECO:0000313" key="3">
    <source>
        <dbReference type="Proteomes" id="UP001500467"/>
    </source>
</evidence>
<dbReference type="InterPro" id="IPR022536">
    <property type="entry name" value="EspC"/>
</dbReference>
<keyword evidence="3" id="KW-1185">Reference proteome</keyword>
<evidence type="ECO:0000256" key="1">
    <source>
        <dbReference type="SAM" id="MobiDB-lite"/>
    </source>
</evidence>
<dbReference type="EMBL" id="BAAALM010000015">
    <property type="protein sequence ID" value="GAA1213561.1"/>
    <property type="molecule type" value="Genomic_DNA"/>
</dbReference>
<feature type="compositionally biased region" description="Pro residues" evidence="1">
    <location>
        <begin position="125"/>
        <end position="167"/>
    </location>
</feature>
<evidence type="ECO:0000313" key="2">
    <source>
        <dbReference type="EMBL" id="GAA1213561.1"/>
    </source>
</evidence>
<proteinExistence type="predicted"/>
<feature type="region of interest" description="Disordered" evidence="1">
    <location>
        <begin position="90"/>
        <end position="174"/>
    </location>
</feature>
<reference evidence="2 3" key="1">
    <citation type="journal article" date="2019" name="Int. J. Syst. Evol. Microbiol.">
        <title>The Global Catalogue of Microorganisms (GCM) 10K type strain sequencing project: providing services to taxonomists for standard genome sequencing and annotation.</title>
        <authorList>
            <consortium name="The Broad Institute Genomics Platform"/>
            <consortium name="The Broad Institute Genome Sequencing Center for Infectious Disease"/>
            <person name="Wu L."/>
            <person name="Ma J."/>
        </authorList>
    </citation>
    <scope>NUCLEOTIDE SEQUENCE [LARGE SCALE GENOMIC DNA]</scope>
    <source>
        <strain evidence="2 3">JCM 13022</strain>
    </source>
</reference>